<evidence type="ECO:0000256" key="3">
    <source>
        <dbReference type="ARBA" id="ARBA00023134"/>
    </source>
</evidence>
<feature type="binding site" evidence="5">
    <location>
        <position position="175"/>
    </location>
    <ligand>
        <name>GTP</name>
        <dbReference type="ChEBI" id="CHEBI:37565"/>
    </ligand>
</feature>
<reference evidence="7 8" key="1">
    <citation type="submission" date="2010-10" db="EMBL/GenBank/DDBJ databases">
        <authorList>
            <person name="Durkin A.S."/>
            <person name="Madupu R."/>
            <person name="Torralba M."/>
            <person name="Gillis M."/>
            <person name="Methe B."/>
            <person name="Sutton G."/>
            <person name="Nelson K.E."/>
        </authorList>
    </citation>
    <scope>NUCLEOTIDE SEQUENCE [LARGE SCALE GENOMIC DNA]</scope>
    <source>
        <strain evidence="7 8">ACS-139-V-Col8</strain>
    </source>
</reference>
<dbReference type="InterPro" id="IPR006073">
    <property type="entry name" value="GTP-bd"/>
</dbReference>
<sequence>MATIQWFPGHMAKARREVSEKLKLIDVVIELVDARIPESSRNPILQDLIQDKKRIIVLNKADLADPKLSQAWVKAYLEQGFKALSIDAQHNKGLKGLEKAIKELMAPEFEKLAQKGLKPRPIRLMILGIPNVGKSTLINRFVGKNQAITGNKPGVTKAQRWLKIGKSFELLDTPGILWPKFEDEQVGINLALTGAIKDQLLHMDDLALTLLAILREHYLDSLCNYTKLSNDSLAKLTNVDLLLTLSQNWGFKDDYDAGSERLINDFRKGKVGRITLDRIPEQTFGDQAND</sequence>
<dbReference type="InterPro" id="IPR023179">
    <property type="entry name" value="GTP-bd_ortho_bundle_sf"/>
</dbReference>
<dbReference type="InterPro" id="IPR016478">
    <property type="entry name" value="GTPase_MTG1"/>
</dbReference>
<keyword evidence="3 4" id="KW-0342">GTP-binding</keyword>
<feature type="binding site" evidence="5">
    <location>
        <begin position="59"/>
        <end position="62"/>
    </location>
    <ligand>
        <name>GTP</name>
        <dbReference type="ChEBI" id="CHEBI:37565"/>
    </ligand>
</feature>
<keyword evidence="2 4" id="KW-0547">Nucleotide-binding</keyword>
<dbReference type="PANTHER" id="PTHR45782:SF4">
    <property type="entry name" value="MITOCHONDRIAL RIBOSOME-ASSOCIATED GTPASE 1"/>
    <property type="match status" value="1"/>
</dbReference>
<accession>E4KQ28</accession>
<dbReference type="Gene3D" id="1.10.1580.10">
    <property type="match status" value="1"/>
</dbReference>
<protein>
    <recommendedName>
        <fullName evidence="1 4">Ribosome biogenesis GTPase A</fullName>
    </recommendedName>
</protein>
<dbReference type="PIRSF" id="PIRSF006230">
    <property type="entry name" value="MG442"/>
    <property type="match status" value="1"/>
</dbReference>
<evidence type="ECO:0000313" key="7">
    <source>
        <dbReference type="EMBL" id="EFR31287.1"/>
    </source>
</evidence>
<evidence type="ECO:0000259" key="6">
    <source>
        <dbReference type="PROSITE" id="PS51721"/>
    </source>
</evidence>
<dbReference type="AlphaFoldDB" id="E4KQ28"/>
<comment type="subcellular location">
    <subcellularLocation>
        <location evidence="4">Cytoplasm</location>
    </subcellularLocation>
</comment>
<evidence type="ECO:0000256" key="4">
    <source>
        <dbReference type="PIRNR" id="PIRNR006230"/>
    </source>
</evidence>
<dbReference type="PROSITE" id="PS51721">
    <property type="entry name" value="G_CP"/>
    <property type="match status" value="1"/>
</dbReference>
<dbReference type="STRING" id="908337.HMPREF9257_1181"/>
<comment type="function">
    <text evidence="4">Required for a late step of 50S ribosomal subunit assembly. Has GTPase activity.</text>
</comment>
<proteinExistence type="inferred from homology"/>
<feature type="binding site" evidence="5">
    <location>
        <begin position="131"/>
        <end position="136"/>
    </location>
    <ligand>
        <name>GTP</name>
        <dbReference type="ChEBI" id="CHEBI:37565"/>
    </ligand>
</feature>
<evidence type="ECO:0000256" key="1">
    <source>
        <dbReference type="ARBA" id="ARBA00014898"/>
    </source>
</evidence>
<dbReference type="OrthoDB" id="9779790at2"/>
<gene>
    <name evidence="7" type="primary">ylqF</name>
    <name evidence="7" type="ORF">HMPREF9257_1181</name>
</gene>
<dbReference type="Proteomes" id="UP000005990">
    <property type="component" value="Unassembled WGS sequence"/>
</dbReference>
<feature type="domain" description="CP-type G" evidence="6">
    <location>
        <begin position="15"/>
        <end position="179"/>
    </location>
</feature>
<dbReference type="PANTHER" id="PTHR45782">
    <property type="entry name" value="MITOCHONDRIAL RIBOSOME-ASSOCIATED GTPASE 1"/>
    <property type="match status" value="1"/>
</dbReference>
<dbReference type="Pfam" id="PF01926">
    <property type="entry name" value="MMR_HSR1"/>
    <property type="match status" value="1"/>
</dbReference>
<dbReference type="InterPro" id="IPR027417">
    <property type="entry name" value="P-loop_NTPase"/>
</dbReference>
<dbReference type="FunFam" id="3.40.50.300:FF:000590">
    <property type="entry name" value="Ribosome biogenesis GTPase A"/>
    <property type="match status" value="1"/>
</dbReference>
<dbReference type="GO" id="GO:0006412">
    <property type="term" value="P:translation"/>
    <property type="evidence" value="ECO:0007669"/>
    <property type="project" value="TreeGrafter"/>
</dbReference>
<dbReference type="InterPro" id="IPR019991">
    <property type="entry name" value="GTP-bd_ribosome_bgen"/>
</dbReference>
<dbReference type="GO" id="GO:0005525">
    <property type="term" value="F:GTP binding"/>
    <property type="evidence" value="ECO:0007669"/>
    <property type="project" value="UniProtKB-KW"/>
</dbReference>
<name>E4KQ28_9LACT</name>
<comment type="similarity">
    <text evidence="4">Belongs to the TRAFAC class YlqF/YawG GTPase family. MTG1 subfamily.</text>
</comment>
<dbReference type="GO" id="GO:0003924">
    <property type="term" value="F:GTPase activity"/>
    <property type="evidence" value="ECO:0007669"/>
    <property type="project" value="TreeGrafter"/>
</dbReference>
<organism evidence="7 8">
    <name type="scientific">Eremococcus coleocola ACS-139-V-Col8</name>
    <dbReference type="NCBI Taxonomy" id="908337"/>
    <lineage>
        <taxon>Bacteria</taxon>
        <taxon>Bacillati</taxon>
        <taxon>Bacillota</taxon>
        <taxon>Bacilli</taxon>
        <taxon>Lactobacillales</taxon>
        <taxon>Aerococcaceae</taxon>
        <taxon>Eremococcus</taxon>
    </lineage>
</organism>
<dbReference type="SUPFAM" id="SSF52540">
    <property type="entry name" value="P-loop containing nucleoside triphosphate hydrolases"/>
    <property type="match status" value="1"/>
</dbReference>
<evidence type="ECO:0000256" key="2">
    <source>
        <dbReference type="ARBA" id="ARBA00022741"/>
    </source>
</evidence>
<dbReference type="InterPro" id="IPR030378">
    <property type="entry name" value="G_CP_dom"/>
</dbReference>
<dbReference type="EMBL" id="AENN01000015">
    <property type="protein sequence ID" value="EFR31287.1"/>
    <property type="molecule type" value="Genomic_DNA"/>
</dbReference>
<keyword evidence="8" id="KW-1185">Reference proteome</keyword>
<dbReference type="GO" id="GO:0005737">
    <property type="term" value="C:cytoplasm"/>
    <property type="evidence" value="ECO:0007669"/>
    <property type="project" value="UniProtKB-SubCell"/>
</dbReference>
<dbReference type="CDD" id="cd01856">
    <property type="entry name" value="YlqF"/>
    <property type="match status" value="1"/>
</dbReference>
<dbReference type="eggNOG" id="COG1161">
    <property type="taxonomic scope" value="Bacteria"/>
</dbReference>
<evidence type="ECO:0000313" key="8">
    <source>
        <dbReference type="Proteomes" id="UP000005990"/>
    </source>
</evidence>
<dbReference type="Gene3D" id="3.40.50.300">
    <property type="entry name" value="P-loop containing nucleotide triphosphate hydrolases"/>
    <property type="match status" value="1"/>
</dbReference>
<dbReference type="RefSeq" id="WP_006418490.1">
    <property type="nucleotide sequence ID" value="NZ_AENN01000015.1"/>
</dbReference>
<keyword evidence="4" id="KW-0963">Cytoplasm</keyword>
<evidence type="ECO:0000256" key="5">
    <source>
        <dbReference type="PIRSR" id="PIRSR006230-1"/>
    </source>
</evidence>
<comment type="caution">
    <text evidence="7">The sequence shown here is derived from an EMBL/GenBank/DDBJ whole genome shotgun (WGS) entry which is preliminary data.</text>
</comment>
<dbReference type="NCBIfam" id="TIGR03596">
    <property type="entry name" value="GTPase_YlqF"/>
    <property type="match status" value="1"/>
</dbReference>